<dbReference type="InterPro" id="IPR043128">
    <property type="entry name" value="Rev_trsase/Diguanyl_cyclase"/>
</dbReference>
<keyword evidence="9" id="KW-1133">Transmembrane helix</keyword>
<dbReference type="PROSITE" id="PS50507">
    <property type="entry name" value="RDRP_SSRNA_POS"/>
    <property type="match status" value="1"/>
</dbReference>
<evidence type="ECO:0000259" key="11">
    <source>
        <dbReference type="PROSITE" id="PS51218"/>
    </source>
</evidence>
<dbReference type="GO" id="GO:0006508">
    <property type="term" value="P:proteolysis"/>
    <property type="evidence" value="ECO:0007669"/>
    <property type="project" value="UniProtKB-KW"/>
</dbReference>
<reference evidence="13" key="1">
    <citation type="journal article" date="2016" name="Nature">
        <title>Redefining the invertebrate RNA virosphere.</title>
        <authorList>
            <person name="Shi M."/>
            <person name="Lin X.D."/>
            <person name="Tian J.H."/>
            <person name="Chen L.J."/>
            <person name="Chen X."/>
            <person name="Li C.X."/>
            <person name="Qin X.C."/>
            <person name="Li J."/>
            <person name="Cao J.P."/>
            <person name="Eden J.S."/>
            <person name="Buchmann J."/>
            <person name="Wang W."/>
            <person name="Xu J."/>
            <person name="Holmes E.C."/>
            <person name="Zhang Y.Z."/>
        </authorList>
    </citation>
    <scope>NUCLEOTIDE SEQUENCE</scope>
    <source>
        <strain evidence="13">SZmix17531</strain>
    </source>
</reference>
<dbReference type="GO" id="GO:0005524">
    <property type="term" value="F:ATP binding"/>
    <property type="evidence" value="ECO:0007669"/>
    <property type="project" value="UniProtKB-KW"/>
</dbReference>
<dbReference type="GO" id="GO:0006351">
    <property type="term" value="P:DNA-templated transcription"/>
    <property type="evidence" value="ECO:0007669"/>
    <property type="project" value="InterPro"/>
</dbReference>
<dbReference type="SUPFAM" id="SSF56672">
    <property type="entry name" value="DNA/RNA polymerases"/>
    <property type="match status" value="1"/>
</dbReference>
<feature type="domain" description="RdRp catalytic" evidence="10">
    <location>
        <begin position="1341"/>
        <end position="1474"/>
    </location>
</feature>
<dbReference type="PRINTS" id="PR00918">
    <property type="entry name" value="CALICVIRUSNS"/>
</dbReference>
<dbReference type="GO" id="GO:0003723">
    <property type="term" value="F:RNA binding"/>
    <property type="evidence" value="ECO:0007669"/>
    <property type="project" value="InterPro"/>
</dbReference>
<keyword evidence="1" id="KW-0645">Protease</keyword>
<keyword evidence="6" id="KW-0788">Thiol protease</keyword>
<evidence type="ECO:0000256" key="5">
    <source>
        <dbReference type="ARBA" id="ARBA00022801"/>
    </source>
</evidence>
<evidence type="ECO:0000256" key="9">
    <source>
        <dbReference type="SAM" id="Phobius"/>
    </source>
</evidence>
<evidence type="ECO:0000313" key="13">
    <source>
        <dbReference type="EMBL" id="APG77492.1"/>
    </source>
</evidence>
<feature type="domain" description="SF3 helicase" evidence="11">
    <location>
        <begin position="374"/>
        <end position="555"/>
    </location>
</feature>
<keyword evidence="8" id="KW-0693">Viral RNA replication</keyword>
<dbReference type="InterPro" id="IPR001205">
    <property type="entry name" value="RNA-dir_pol_C"/>
</dbReference>
<keyword evidence="5" id="KW-0378">Hydrolase</keyword>
<evidence type="ECO:0000256" key="7">
    <source>
        <dbReference type="ARBA" id="ARBA00022840"/>
    </source>
</evidence>
<evidence type="ECO:0000256" key="2">
    <source>
        <dbReference type="ARBA" id="ARBA00022679"/>
    </source>
</evidence>
<dbReference type="InterPro" id="IPR043502">
    <property type="entry name" value="DNA/RNA_pol_sf"/>
</dbReference>
<dbReference type="GO" id="GO:0033644">
    <property type="term" value="C:host cell membrane"/>
    <property type="evidence" value="ECO:0007669"/>
    <property type="project" value="UniProtKB-SubCell"/>
</dbReference>
<feature type="transmembrane region" description="Helical" evidence="9">
    <location>
        <begin position="194"/>
        <end position="220"/>
    </location>
</feature>
<dbReference type="GO" id="GO:0003968">
    <property type="term" value="F:RNA-directed RNA polymerase activity"/>
    <property type="evidence" value="ECO:0007669"/>
    <property type="project" value="InterPro"/>
</dbReference>
<dbReference type="InterPro" id="IPR007094">
    <property type="entry name" value="RNA-dir_pol_PSvirus"/>
</dbReference>
<protein>
    <recommendedName>
        <fullName evidence="14">RNA-directed RNA polymerase</fullName>
    </recommendedName>
</protein>
<dbReference type="InterPro" id="IPR014759">
    <property type="entry name" value="Helicase_SF3_ssRNA_vir"/>
</dbReference>
<accession>A0A1L3KJE6</accession>
<evidence type="ECO:0000256" key="6">
    <source>
        <dbReference type="ARBA" id="ARBA00022807"/>
    </source>
</evidence>
<sequence>MPITMSKKFFPMAGRTEPSLNQRYRVSKMVEETYDASLMNGSKKQKKQFEKLSKSDKREWRDALQRNISAIKMRLASRVLTGMKVRGKTMYRWKQLTRAEELLIDMIENTDDEELQVFQWKQVLQPEDTLIELQAGGWFDITRLKKIDVAVESMTKTSNDTQEFIQFLKEQITSLVQNLAKIGDTMAKIALASLFAWLLMSFTHLPLVYAGILALVVVFIPELKEWITSLVPLGAVQTQSMDTTMIASMLAMFTTMWIPGKTASGYTAEFMKRVTNFPRASEGLEAFITKVCDLFSSFIKFVCDKLGCKLTFTQKENAYKAWKQEVYDMMKQLDVESTVPMEEIRKCHDLVTRGYGFHHVLVTDASKKDLNFWLEKLNLKMQPHRGALQAEVNVRAMPYFFMFGGASGVGKTSLLRLVGTTTLILADEVSASGALEQLWQKGTTQFWNGYVGQKCLVMDDAFQVIGKTGDPDSEAMNVIRACGNWSMPLNFADLTSKGRFYLNTPLMLGTTNCRNVASSWSAFITEPEALVRRFQGAYWVELNNEYATEDGRFDFNKFDTAFDNAMQRIIEKTQEGHKYTKESLMDELPWNAWNLRHHDFKSDNVRGELLDGGLRTAVDIAAKEMIHRREVNKKQIKNLQTWTGALKQALDNDLTLQSGITMNEIADETEEEIFEDAVDEPVVKEQGPTTYLEKVKSVGTSFLRGIDPIYERVKEGLTAERSEFDWLKQLFAKLMTWIKTLPLIKHIRLEDDTTTDVVQVTMAMMAFGIILKVIRAAISGFWALIGGFMSFFGIKPIAVQSNDGIAVKKSSPNFMRLTSFTDVTEQVGIPPNEAVHDHVFQNTVKCVTDKGELGQFLGLGSDVFIFPKHFLKAIRALDSTTNLKFMSIRHGNEFVITAEAFLARPIIEMDEFDVAGISFGDVFIKANRNIVKYFLLQEELKKLLLGGNTSVRLDVANVRNGSIQRNIYHSKTCQYAGILTETGGEKMAGLLKYNAATVKGDCGAPLCVSENRYYGSRCVMGIHSAGRDSVFCREGYATSVPQEVAMMMYMKLATYHDDCVQESKALRIPNSSERIQLQAELQAKGLVDGSFELLGVLNKPVNIATETKLKATVMQEEKLFGECPTAPAVLRSKTVDGVVQHPMANALKAYQTPLICKSTAQMEIVTDVAMEQHWKATEHEPQVILSFEDAIVPPEHWRMKPINRKTSAGYKYKDFQTPKTPGKTYFLGHDGDVDFNRTELNVIRRDVKYIIDEAKKGVRTLHLVTDFLKDELRPLKKVEAVATRGIGGTELDYTIACRMYFGAFMAATFNTHVTNGMAPGINHYKEWFMIAEGLLDGGRRDKVFDGDFSRFDSSEQPWVHSCILRYINKWYRRNNDAWKPEDDRVRYILWLDLVHSRHVCGVGNTLSYVVQWNKSLPSGHPLTTIVNSMYSLITLTGCYMKRMDGATDLWQHAFINTFGDDNLTAVDDEVCDKFNQVTVAEDMRELFDLAYTSGKKDAELVPYTSIENVTFLKRTFKVDDDAQGGLIWCSPNRGWVAPLAPESWLYEGYWYKNSRDPHTDMKNRLTHTLCEASMHDAQVWEEVFPKIENFCHRHGIEMPLTSRAAVRDHMKSRFDVWF</sequence>
<evidence type="ECO:0000256" key="4">
    <source>
        <dbReference type="ARBA" id="ARBA00022741"/>
    </source>
</evidence>
<dbReference type="InterPro" id="IPR004004">
    <property type="entry name" value="Helic/Pol/Pept_Calicivir-typ"/>
</dbReference>
<dbReference type="GO" id="GO:0039694">
    <property type="term" value="P:viral RNA genome replication"/>
    <property type="evidence" value="ECO:0007669"/>
    <property type="project" value="InterPro"/>
</dbReference>
<dbReference type="InterPro" id="IPR009003">
    <property type="entry name" value="Peptidase_S1_PA"/>
</dbReference>
<keyword evidence="7" id="KW-0067">ATP-binding</keyword>
<dbReference type="EMBL" id="KX883724">
    <property type="protein sequence ID" value="APG77492.1"/>
    <property type="molecule type" value="Genomic_RNA"/>
</dbReference>
<evidence type="ECO:0000259" key="12">
    <source>
        <dbReference type="PROSITE" id="PS51874"/>
    </source>
</evidence>
<keyword evidence="4" id="KW-0547">Nucleotide-binding</keyword>
<dbReference type="Gene3D" id="3.30.70.270">
    <property type="match status" value="1"/>
</dbReference>
<dbReference type="Gene3D" id="2.40.10.10">
    <property type="entry name" value="Trypsin-like serine proteases"/>
    <property type="match status" value="1"/>
</dbReference>
<evidence type="ECO:0000256" key="1">
    <source>
        <dbReference type="ARBA" id="ARBA00022670"/>
    </source>
</evidence>
<organism evidence="13">
    <name type="scientific">Hubei picorna-like virus 19</name>
    <dbReference type="NCBI Taxonomy" id="1923098"/>
    <lineage>
        <taxon>Viruses</taxon>
        <taxon>Riboviria</taxon>
    </lineage>
</organism>
<dbReference type="PROSITE" id="PS51218">
    <property type="entry name" value="SF3_HELICASE_2"/>
    <property type="match status" value="1"/>
</dbReference>
<evidence type="ECO:0008006" key="14">
    <source>
        <dbReference type="Google" id="ProtNLM"/>
    </source>
</evidence>
<evidence type="ECO:0000256" key="8">
    <source>
        <dbReference type="ARBA" id="ARBA00022953"/>
    </source>
</evidence>
<proteinExistence type="predicted"/>
<keyword evidence="2" id="KW-0808">Transferase</keyword>
<dbReference type="PROSITE" id="PS51874">
    <property type="entry name" value="PCV_3C_PRO"/>
    <property type="match status" value="1"/>
</dbReference>
<name>A0A1L3KJE6_9VIRU</name>
<dbReference type="Pfam" id="PF00910">
    <property type="entry name" value="RNA_helicase"/>
    <property type="match status" value="1"/>
</dbReference>
<dbReference type="GO" id="GO:0004197">
    <property type="term" value="F:cysteine-type endopeptidase activity"/>
    <property type="evidence" value="ECO:0007669"/>
    <property type="project" value="InterPro"/>
</dbReference>
<feature type="domain" description="Peptidase C3" evidence="12">
    <location>
        <begin position="828"/>
        <end position="1045"/>
    </location>
</feature>
<keyword evidence="9" id="KW-0472">Membrane</keyword>
<keyword evidence="3" id="KW-0548">Nucleotidyltransferase</keyword>
<dbReference type="GO" id="GO:0003724">
    <property type="term" value="F:RNA helicase activity"/>
    <property type="evidence" value="ECO:0007669"/>
    <property type="project" value="InterPro"/>
</dbReference>
<dbReference type="Gene3D" id="1.20.960.20">
    <property type="match status" value="1"/>
</dbReference>
<dbReference type="SUPFAM" id="SSF50494">
    <property type="entry name" value="Trypsin-like serine proteases"/>
    <property type="match status" value="1"/>
</dbReference>
<dbReference type="InterPro" id="IPR044067">
    <property type="entry name" value="PCV_3C_PRO"/>
</dbReference>
<evidence type="ECO:0000259" key="10">
    <source>
        <dbReference type="PROSITE" id="PS50507"/>
    </source>
</evidence>
<dbReference type="InterPro" id="IPR000605">
    <property type="entry name" value="Helicase_SF3_ssDNA/RNA_vir"/>
</dbReference>
<evidence type="ECO:0000256" key="3">
    <source>
        <dbReference type="ARBA" id="ARBA00022695"/>
    </source>
</evidence>
<keyword evidence="9" id="KW-0812">Transmembrane</keyword>
<dbReference type="InterPro" id="IPR043504">
    <property type="entry name" value="Peptidase_S1_PA_chymotrypsin"/>
</dbReference>
<dbReference type="Pfam" id="PF00680">
    <property type="entry name" value="RdRP_1"/>
    <property type="match status" value="1"/>
</dbReference>